<evidence type="ECO:0000256" key="4">
    <source>
        <dbReference type="ARBA" id="ARBA00022801"/>
    </source>
</evidence>
<sequence length="313" mass="33598">MSGAMREACIAYDDLGDPMDQPAGSSQDAQSLPVCYRHQDRETGISCTRCERPICPECMVSASVGFQCPECVRNGSGTGHAPSASRPRTLAGGTVTTDPRLVTKVLIGICLAVFLAQLSMGDPFTDRFDLMGRAYVPELGDVEGVAEGQWYRLLTSMFLHGSYIHILFNMLSLWWIGGPLEAALGRVRYIALYLVSGLAGSALTYLIAAANQPSLGASGAIFGLFGATAVLMRRLQYDMRPVIALLVINLIFTFGLAQIAWQAHIGGLVAGLLVGYAMVHAPREHRTLVQYGTCALVLASVVLLTLLRTAQLT</sequence>
<feature type="transmembrane region" description="Helical" evidence="7">
    <location>
        <begin position="189"/>
        <end position="208"/>
    </location>
</feature>
<dbReference type="EMBL" id="AMLP01000130">
    <property type="protein sequence ID" value="ELS54650.1"/>
    <property type="molecule type" value="Genomic_DNA"/>
</dbReference>
<keyword evidence="4" id="KW-0378">Hydrolase</keyword>
<feature type="transmembrane region" description="Helical" evidence="7">
    <location>
        <begin position="288"/>
        <end position="307"/>
    </location>
</feature>
<evidence type="ECO:0000256" key="1">
    <source>
        <dbReference type="ARBA" id="ARBA00004141"/>
    </source>
</evidence>
<accession>L8PE52</accession>
<dbReference type="PANTHER" id="PTHR43731">
    <property type="entry name" value="RHOMBOID PROTEASE"/>
    <property type="match status" value="1"/>
</dbReference>
<dbReference type="InterPro" id="IPR022764">
    <property type="entry name" value="Peptidase_S54_rhomboid_dom"/>
</dbReference>
<keyword evidence="6 7" id="KW-0472">Membrane</keyword>
<dbReference type="SUPFAM" id="SSF144091">
    <property type="entry name" value="Rhomboid-like"/>
    <property type="match status" value="1"/>
</dbReference>
<comment type="caution">
    <text evidence="9">The sequence shown here is derived from an EMBL/GenBank/DDBJ whole genome shotgun (WGS) entry which is preliminary data.</text>
</comment>
<evidence type="ECO:0000256" key="7">
    <source>
        <dbReference type="SAM" id="Phobius"/>
    </source>
</evidence>
<dbReference type="InterPro" id="IPR050925">
    <property type="entry name" value="Rhomboid_protease_S54"/>
</dbReference>
<dbReference type="PATRIC" id="fig|1160705.3.peg.4308"/>
<name>L8PE52_STRVR</name>
<feature type="transmembrane region" description="Helical" evidence="7">
    <location>
        <begin position="243"/>
        <end position="276"/>
    </location>
</feature>
<proteinExistence type="inferred from homology"/>
<evidence type="ECO:0000256" key="2">
    <source>
        <dbReference type="ARBA" id="ARBA00009045"/>
    </source>
</evidence>
<dbReference type="InterPro" id="IPR035952">
    <property type="entry name" value="Rhomboid-like_sf"/>
</dbReference>
<feature type="transmembrane region" description="Helical" evidence="7">
    <location>
        <begin position="157"/>
        <end position="177"/>
    </location>
</feature>
<feature type="domain" description="Peptidase S54 rhomboid" evidence="8">
    <location>
        <begin position="148"/>
        <end position="279"/>
    </location>
</feature>
<dbReference type="PANTHER" id="PTHR43731:SF14">
    <property type="entry name" value="PRESENILIN-ASSOCIATED RHOMBOID-LIKE PROTEIN, MITOCHONDRIAL"/>
    <property type="match status" value="1"/>
</dbReference>
<keyword evidence="5 7" id="KW-1133">Transmembrane helix</keyword>
<feature type="transmembrane region" description="Helical" evidence="7">
    <location>
        <begin position="101"/>
        <end position="120"/>
    </location>
</feature>
<dbReference type="Pfam" id="PF01694">
    <property type="entry name" value="Rhomboid"/>
    <property type="match status" value="1"/>
</dbReference>
<evidence type="ECO:0000313" key="9">
    <source>
        <dbReference type="EMBL" id="ELS54650.1"/>
    </source>
</evidence>
<evidence type="ECO:0000259" key="8">
    <source>
        <dbReference type="Pfam" id="PF01694"/>
    </source>
</evidence>
<dbReference type="Proteomes" id="UP000011205">
    <property type="component" value="Unassembled WGS sequence"/>
</dbReference>
<keyword evidence="3 7" id="KW-0812">Transmembrane</keyword>
<evidence type="ECO:0000256" key="6">
    <source>
        <dbReference type="ARBA" id="ARBA00023136"/>
    </source>
</evidence>
<feature type="transmembrane region" description="Helical" evidence="7">
    <location>
        <begin position="214"/>
        <end position="231"/>
    </location>
</feature>
<comment type="subcellular location">
    <subcellularLocation>
        <location evidence="1">Membrane</location>
        <topology evidence="1">Multi-pass membrane protein</topology>
    </subcellularLocation>
</comment>
<evidence type="ECO:0000256" key="5">
    <source>
        <dbReference type="ARBA" id="ARBA00022989"/>
    </source>
</evidence>
<evidence type="ECO:0000256" key="3">
    <source>
        <dbReference type="ARBA" id="ARBA00022692"/>
    </source>
</evidence>
<comment type="similarity">
    <text evidence="2">Belongs to the peptidase S54 family.</text>
</comment>
<dbReference type="GO" id="GO:0016020">
    <property type="term" value="C:membrane"/>
    <property type="evidence" value="ECO:0007669"/>
    <property type="project" value="UniProtKB-SubCell"/>
</dbReference>
<dbReference type="AlphaFoldDB" id="L8PE52"/>
<reference evidence="9 10" key="1">
    <citation type="journal article" date="2013" name="Genome Announc.">
        <title>Draft Genome Sequence of Streptomyces viridochromogenes Strain Tu57, Producer of Avilamycin.</title>
        <authorList>
            <person name="Gruning B.A."/>
            <person name="Erxleben A."/>
            <person name="Hahnlein A."/>
            <person name="Gunther S."/>
        </authorList>
    </citation>
    <scope>NUCLEOTIDE SEQUENCE [LARGE SCALE GENOMIC DNA]</scope>
    <source>
        <strain evidence="9 10">Tue57</strain>
    </source>
</reference>
<organism evidence="9 10">
    <name type="scientific">Streptomyces viridochromogenes Tue57</name>
    <dbReference type="NCBI Taxonomy" id="1160705"/>
    <lineage>
        <taxon>Bacteria</taxon>
        <taxon>Bacillati</taxon>
        <taxon>Actinomycetota</taxon>
        <taxon>Actinomycetes</taxon>
        <taxon>Kitasatosporales</taxon>
        <taxon>Streptomycetaceae</taxon>
        <taxon>Streptomyces</taxon>
    </lineage>
</organism>
<dbReference type="GO" id="GO:0004252">
    <property type="term" value="F:serine-type endopeptidase activity"/>
    <property type="evidence" value="ECO:0007669"/>
    <property type="project" value="InterPro"/>
</dbReference>
<protein>
    <submittedName>
        <fullName evidence="9">Putative membrane protein</fullName>
    </submittedName>
</protein>
<dbReference type="SUPFAM" id="SSF57845">
    <property type="entry name" value="B-box zinc-binding domain"/>
    <property type="match status" value="1"/>
</dbReference>
<evidence type="ECO:0000313" key="10">
    <source>
        <dbReference type="Proteomes" id="UP000011205"/>
    </source>
</evidence>
<gene>
    <name evidence="9" type="ORF">STVIR_4353</name>
</gene>
<dbReference type="Gene3D" id="1.20.1540.10">
    <property type="entry name" value="Rhomboid-like"/>
    <property type="match status" value="1"/>
</dbReference>